<reference evidence="3 4" key="1">
    <citation type="journal article" date="2019" name="Syst. Appl. Microbiol.">
        <title>Characterization of Bifidobacterium species in feaces of the Egyptian fruit bat: Description of B. vespertilionis sp. nov. and B. rousetti sp. nov.</title>
        <authorList>
            <person name="Modesto M."/>
            <person name="Satti M."/>
            <person name="Watanabe K."/>
            <person name="Puglisi E."/>
            <person name="Morelli L."/>
            <person name="Huang C.-H."/>
            <person name="Liou J.-S."/>
            <person name="Miyashita M."/>
            <person name="Tamura T."/>
            <person name="Saito S."/>
            <person name="Mori K."/>
            <person name="Huang L."/>
            <person name="Sciavilla P."/>
            <person name="Sandri C."/>
            <person name="Spiezio C."/>
            <person name="Vitali F."/>
            <person name="Cavalieri D."/>
            <person name="Perpetuini G."/>
            <person name="Tofalo R."/>
            <person name="Bonetti A."/>
            <person name="Arita M."/>
            <person name="Mattarelli P."/>
        </authorList>
    </citation>
    <scope>NUCLEOTIDE SEQUENCE [LARGE SCALE GENOMIC DNA]</scope>
    <source>
        <strain evidence="1 4">RST16</strain>
        <strain evidence="2 3">RST8</strain>
    </source>
</reference>
<dbReference type="EMBL" id="RZNZ01000013">
    <property type="protein sequence ID" value="KAA8818853.1"/>
    <property type="molecule type" value="Genomic_DNA"/>
</dbReference>
<evidence type="ECO:0000313" key="3">
    <source>
        <dbReference type="Proteomes" id="UP000345527"/>
    </source>
</evidence>
<dbReference type="EMBL" id="RZOA01000013">
    <property type="protein sequence ID" value="KAA8822987.1"/>
    <property type="molecule type" value="Genomic_DNA"/>
</dbReference>
<proteinExistence type="predicted"/>
<name>A0A5J5E1E1_9BIFI</name>
<dbReference type="RefSeq" id="WP_150354295.1">
    <property type="nucleotide sequence ID" value="NZ_RZNZ01000013.1"/>
</dbReference>
<evidence type="ECO:0000313" key="1">
    <source>
        <dbReference type="EMBL" id="KAA8818853.1"/>
    </source>
</evidence>
<organism evidence="2 3">
    <name type="scientific">Bifidobacterium vespertilionis</name>
    <dbReference type="NCBI Taxonomy" id="2562524"/>
    <lineage>
        <taxon>Bacteria</taxon>
        <taxon>Bacillati</taxon>
        <taxon>Actinomycetota</taxon>
        <taxon>Actinomycetes</taxon>
        <taxon>Bifidobacteriales</taxon>
        <taxon>Bifidobacteriaceae</taxon>
        <taxon>Bifidobacterium</taxon>
    </lineage>
</organism>
<sequence length="256" mass="26439">MGFLDQLKSMFGGHGSANAVAIGGPLTVADAKKALARVIVQQPLLSMRPVAEAVRDLQSQTPAFVTYGMDHYFNSPKLVRFQNSGGRQLDVDAIGSLHAQPGPLADEVTIQHLLDDIEDRRGHASADAEIGHIDVKPVAAKTTEVLGQAGSADSPAARDWMFALLDQITVIDEVTGGDLKPLADALAGAGFLGSVEASAAGIRKALVDALGIGSGSGASGLREALLDPSATTDAYMEAVAILGKHGIEVPKSVELA</sequence>
<keyword evidence="4" id="KW-1185">Reference proteome</keyword>
<dbReference type="OrthoDB" id="3239856at2"/>
<gene>
    <name evidence="2" type="ORF">EM848_07380</name>
    <name evidence="1" type="ORF">EMO90_09320</name>
</gene>
<dbReference type="Proteomes" id="UP000374630">
    <property type="component" value="Unassembled WGS sequence"/>
</dbReference>
<dbReference type="AlphaFoldDB" id="A0A5J5E1E1"/>
<evidence type="ECO:0000313" key="4">
    <source>
        <dbReference type="Proteomes" id="UP000374630"/>
    </source>
</evidence>
<comment type="caution">
    <text evidence="2">The sequence shown here is derived from an EMBL/GenBank/DDBJ whole genome shotgun (WGS) entry which is preliminary data.</text>
</comment>
<evidence type="ECO:0000313" key="2">
    <source>
        <dbReference type="EMBL" id="KAA8822987.1"/>
    </source>
</evidence>
<dbReference type="Proteomes" id="UP000345527">
    <property type="component" value="Unassembled WGS sequence"/>
</dbReference>
<accession>A0A5J5E1E1</accession>
<protein>
    <submittedName>
        <fullName evidence="2">Uncharacterized protein</fullName>
    </submittedName>
</protein>